<evidence type="ECO:0008006" key="2">
    <source>
        <dbReference type="Google" id="ProtNLM"/>
    </source>
</evidence>
<dbReference type="Pfam" id="PF03567">
    <property type="entry name" value="Sulfotransfer_2"/>
    <property type="match status" value="1"/>
</dbReference>
<dbReference type="EMBL" id="HBIO01031064">
    <property type="protein sequence ID" value="CAE0478950.1"/>
    <property type="molecule type" value="Transcribed_RNA"/>
</dbReference>
<gene>
    <name evidence="1" type="ORF">CDEB00056_LOCUS23803</name>
</gene>
<dbReference type="GO" id="GO:0016020">
    <property type="term" value="C:membrane"/>
    <property type="evidence" value="ECO:0007669"/>
    <property type="project" value="InterPro"/>
</dbReference>
<dbReference type="GO" id="GO:0008146">
    <property type="term" value="F:sulfotransferase activity"/>
    <property type="evidence" value="ECO:0007669"/>
    <property type="project" value="InterPro"/>
</dbReference>
<organism evidence="1">
    <name type="scientific">Chaetoceros debilis</name>
    <dbReference type="NCBI Taxonomy" id="122233"/>
    <lineage>
        <taxon>Eukaryota</taxon>
        <taxon>Sar</taxon>
        <taxon>Stramenopiles</taxon>
        <taxon>Ochrophyta</taxon>
        <taxon>Bacillariophyta</taxon>
        <taxon>Coscinodiscophyceae</taxon>
        <taxon>Chaetocerotophycidae</taxon>
        <taxon>Chaetocerotales</taxon>
        <taxon>Chaetocerotaceae</taxon>
        <taxon>Chaetoceros</taxon>
    </lineage>
</organism>
<reference evidence="1" key="1">
    <citation type="submission" date="2021-01" db="EMBL/GenBank/DDBJ databases">
        <authorList>
            <person name="Corre E."/>
            <person name="Pelletier E."/>
            <person name="Niang G."/>
            <person name="Scheremetjew M."/>
            <person name="Finn R."/>
            <person name="Kale V."/>
            <person name="Holt S."/>
            <person name="Cochrane G."/>
            <person name="Meng A."/>
            <person name="Brown T."/>
            <person name="Cohen L."/>
        </authorList>
    </citation>
    <scope>NUCLEOTIDE SEQUENCE</scope>
    <source>
        <strain evidence="1">MM31A-1</strain>
    </source>
</reference>
<name>A0A7S3QJJ5_9STRA</name>
<dbReference type="InterPro" id="IPR005331">
    <property type="entry name" value="Sulfotransferase"/>
</dbReference>
<dbReference type="AlphaFoldDB" id="A0A7S3QJJ5"/>
<protein>
    <recommendedName>
        <fullName evidence="2">Sulfotransferase domain-containing protein</fullName>
    </recommendedName>
</protein>
<proteinExistence type="predicted"/>
<sequence length="624" mass="71173">MSRSYKERFMLFACIYLVYSVFLTSESFGFGRSFMSRLLSNIAGGDGQVEDLTDKLEFVHITESGGGIVEKAAASVGVNWGACHFISLKDSIGCAEPDYEWSAPETGNFLMTSRWHTPPKDLLKGGMDKKENNPYIEKDLFTVVRNPYTRVLAEYHNKWSGCDDDECGNSERMNSWIMRKLSDLTMQRADYRARLENGEDATDIGCPTPLDGKHLTPQVDYVYNDEGQRLIKNVIHHEDLKSEFKALMKEHGLGKIMKIPSSTGQEKKELSFLNLQPETISMVNQFYLSDFQAFGYEMVEDFASDQHYSIRATATPCTEIGSDNVKECERDTKQSETSDGDDTNNDVIPIGLPHATTFLLGIFSDLSEQDALARERIRDTYLKESDELRVCSLNQYINQHQSSRGLWVPCRIPYVFIVAGDPQRPDEHLDDYPVSIDRSLVTNAPEEDDIIYLNISENDSHAGKARAYFKWAASIGEVFHIDFIGKAASSTLLDTTKLLHFLDMELPPAPLNRRMYGGETWGSKTTYFATKPFYFMSIDLANYVGQRKVGWEWVEAVDISRIIFSHPKPIKYVNCNPKLFWYDGLDTHQKWYDKWMNDMSNLPRSKSFIDTMGVCNELKENSQL</sequence>
<evidence type="ECO:0000313" key="1">
    <source>
        <dbReference type="EMBL" id="CAE0478950.1"/>
    </source>
</evidence>
<accession>A0A7S3QJJ5</accession>